<protein>
    <submittedName>
        <fullName evidence="2">Phosphoenolpyruvate-dependent sugar phosphotransferase system, EIIA 2</fullName>
    </submittedName>
</protein>
<feature type="domain" description="PTS EIIA type-2" evidence="1">
    <location>
        <begin position="22"/>
        <end position="171"/>
    </location>
</feature>
<keyword evidence="2" id="KW-0808">Transferase</keyword>
<dbReference type="InterPro" id="IPR002178">
    <property type="entry name" value="PTS_EIIA_type-2_dom"/>
</dbReference>
<sequence>MSDNYITEPTVNTTETTTDNTCLYRPELVFFDFDADTYVDFFEKLSDILLKKGYVKESWLQAITDRERNFPTGLMFETIGVAIPHVDPQHIVRPYIAIIKPKKSVSFEPMAGMVDHTIDTNLVVNLGLLKHAEDQVEVLQAMMGMFMNEDAVNDVQSQTTPEGMVECFKRYANVK</sequence>
<dbReference type="GeneID" id="93210595"/>
<evidence type="ECO:0000259" key="1">
    <source>
        <dbReference type="PROSITE" id="PS51094"/>
    </source>
</evidence>
<dbReference type="InterPro" id="IPR016152">
    <property type="entry name" value="PTrfase/Anion_transptr"/>
</dbReference>
<organism evidence="2 3">
    <name type="scientific">Fannyhessea vaginae DSM 15829</name>
    <dbReference type="NCBI Taxonomy" id="525256"/>
    <lineage>
        <taxon>Bacteria</taxon>
        <taxon>Bacillati</taxon>
        <taxon>Actinomycetota</taxon>
        <taxon>Coriobacteriia</taxon>
        <taxon>Coriobacteriales</taxon>
        <taxon>Atopobiaceae</taxon>
        <taxon>Fannyhessea</taxon>
    </lineage>
</organism>
<comment type="caution">
    <text evidence="2">The sequence shown here is derived from an EMBL/GenBank/DDBJ whole genome shotgun (WGS) entry which is preliminary data.</text>
</comment>
<evidence type="ECO:0000313" key="3">
    <source>
        <dbReference type="Proteomes" id="UP000005947"/>
    </source>
</evidence>
<evidence type="ECO:0000313" key="2">
    <source>
        <dbReference type="EMBL" id="EGF22924.1"/>
    </source>
</evidence>
<keyword evidence="3" id="KW-1185">Reference proteome</keyword>
<proteinExistence type="predicted"/>
<dbReference type="Proteomes" id="UP000005947">
    <property type="component" value="Unassembled WGS sequence"/>
</dbReference>
<gene>
    <name evidence="2" type="ORF">HMPREF0091_10919</name>
</gene>
<dbReference type="SUPFAM" id="SSF55804">
    <property type="entry name" value="Phoshotransferase/anion transport protein"/>
    <property type="match status" value="1"/>
</dbReference>
<dbReference type="PANTHER" id="PTHR47738:SF3">
    <property type="entry name" value="PHOSPHOTRANSFERASE SYSTEM MANNITOL_FRUCTOSE-SPECIFIC IIA DOMAIN CONTAINING PROTEIN"/>
    <property type="match status" value="1"/>
</dbReference>
<reference evidence="2 3" key="1">
    <citation type="submission" date="2011-02" db="EMBL/GenBank/DDBJ databases">
        <authorList>
            <person name="Muzny D."/>
            <person name="Qin X."/>
            <person name="Buhay C."/>
            <person name="Dugan-Rocha S."/>
            <person name="Ding Y."/>
            <person name="Chen G."/>
            <person name="Hawes A."/>
            <person name="Holder M."/>
            <person name="Jhangiani S."/>
            <person name="Johnson A."/>
            <person name="Khan Z."/>
            <person name="Li Z."/>
            <person name="Liu W."/>
            <person name="Liu X."/>
            <person name="Perez L."/>
            <person name="Shen H."/>
            <person name="Wang Q."/>
            <person name="Watt J."/>
            <person name="Xi L."/>
            <person name="Xin Y."/>
            <person name="Zhou J."/>
            <person name="Deng J."/>
            <person name="Jiang H."/>
            <person name="Liu Y."/>
            <person name="Qu J."/>
            <person name="Song X.-Z."/>
            <person name="Zhang L."/>
            <person name="Villasana D."/>
            <person name="Johnson A."/>
            <person name="Liu J."/>
            <person name="Liyanage D."/>
            <person name="Lorensuhewa L."/>
            <person name="Robinson T."/>
            <person name="Song A."/>
            <person name="Song B.-B."/>
            <person name="Dinh H."/>
            <person name="Thornton R."/>
            <person name="Coyle M."/>
            <person name="Francisco L."/>
            <person name="Jackson L."/>
            <person name="Javaid M."/>
            <person name="Korchina V."/>
            <person name="Kovar C."/>
            <person name="Mata R."/>
            <person name="Mathew T."/>
            <person name="Ngo R."/>
            <person name="Nguyen L."/>
            <person name="Nguyen N."/>
            <person name="Okwuonu G."/>
            <person name="Ongeri F."/>
            <person name="Pham C."/>
            <person name="Simmons D."/>
            <person name="Wilczek-Boney K."/>
            <person name="Hale W."/>
            <person name="Jakkamsetti A."/>
            <person name="Pham P."/>
            <person name="Ruth R."/>
            <person name="San Lucas F."/>
            <person name="Warren J."/>
            <person name="Zhang J."/>
            <person name="Zhao Z."/>
            <person name="Zhou C."/>
            <person name="Zhu D."/>
            <person name="Lee S."/>
            <person name="Bess C."/>
            <person name="Blankenburg K."/>
            <person name="Forbes L."/>
            <person name="Fu Q."/>
            <person name="Gubbala S."/>
            <person name="Hirani K."/>
            <person name="Jayaseelan J.C."/>
            <person name="Lara F."/>
            <person name="Munidasa M."/>
            <person name="Palculict T."/>
            <person name="Patil S."/>
            <person name="Pu L.-L."/>
            <person name="Saada N."/>
            <person name="Tang L."/>
            <person name="Weissenberger G."/>
            <person name="Zhu Y."/>
            <person name="Hemphill L."/>
            <person name="Shang Y."/>
            <person name="Youmans B."/>
            <person name="Ayvaz T."/>
            <person name="Ross M."/>
            <person name="Santibanez J."/>
            <person name="Aqrawi P."/>
            <person name="Gross S."/>
            <person name="Joshi V."/>
            <person name="Fowler G."/>
            <person name="Nazareth L."/>
            <person name="Reid J."/>
            <person name="Worley K."/>
            <person name="Petrosino J."/>
            <person name="Highlander S."/>
            <person name="Gibbs R."/>
        </authorList>
    </citation>
    <scope>NUCLEOTIDE SEQUENCE [LARGE SCALE GENOMIC DNA]</scope>
    <source>
        <strain evidence="2 3">DSM 15829</strain>
    </source>
</reference>
<keyword evidence="2" id="KW-0670">Pyruvate</keyword>
<dbReference type="OrthoDB" id="3192919at2"/>
<dbReference type="Gene3D" id="3.40.930.10">
    <property type="entry name" value="Mannitol-specific EII, Chain A"/>
    <property type="match status" value="1"/>
</dbReference>
<dbReference type="PROSITE" id="PS51094">
    <property type="entry name" value="PTS_EIIA_TYPE_2"/>
    <property type="match status" value="1"/>
</dbReference>
<dbReference type="InterPro" id="IPR051541">
    <property type="entry name" value="PTS_SugarTrans_NitroReg"/>
</dbReference>
<dbReference type="EMBL" id="ACGK02000002">
    <property type="protein sequence ID" value="EGF22924.1"/>
    <property type="molecule type" value="Genomic_DNA"/>
</dbReference>
<accession>F1T619</accession>
<dbReference type="PANTHER" id="PTHR47738">
    <property type="entry name" value="PTS SYSTEM FRUCTOSE-LIKE EIIA COMPONENT-RELATED"/>
    <property type="match status" value="1"/>
</dbReference>
<dbReference type="Pfam" id="PF00359">
    <property type="entry name" value="PTS_EIIA_2"/>
    <property type="match status" value="1"/>
</dbReference>
<name>F1T619_9ACTN</name>
<dbReference type="AlphaFoldDB" id="F1T619"/>
<dbReference type="CDD" id="cd00211">
    <property type="entry name" value="PTS_IIA_fru"/>
    <property type="match status" value="1"/>
</dbReference>
<dbReference type="eggNOG" id="COG1762">
    <property type="taxonomic scope" value="Bacteria"/>
</dbReference>
<dbReference type="GO" id="GO:0016740">
    <property type="term" value="F:transferase activity"/>
    <property type="evidence" value="ECO:0007669"/>
    <property type="project" value="UniProtKB-KW"/>
</dbReference>
<dbReference type="RefSeq" id="WP_006303115.1">
    <property type="nucleotide sequence ID" value="NZ_ACGK02000002.1"/>
</dbReference>